<gene>
    <name evidence="2" type="ORF">A2397_00010</name>
</gene>
<evidence type="ECO:0000256" key="1">
    <source>
        <dbReference type="SAM" id="Phobius"/>
    </source>
</evidence>
<sequence>MAKRRTRAQKITALQRRSNLNSTITSNVSEKYEYKTTAKATENKVNYYVSEIPLSLKLISSDLTKSLVVAILALILQFMLATYLNRGGWQQVFPLLQKITSVY</sequence>
<protein>
    <submittedName>
        <fullName evidence="2">Uncharacterized protein</fullName>
    </submittedName>
</protein>
<accession>A0A1F4ZRJ0</accession>
<comment type="caution">
    <text evidence="2">The sequence shown here is derived from an EMBL/GenBank/DDBJ whole genome shotgun (WGS) entry which is preliminary data.</text>
</comment>
<evidence type="ECO:0000313" key="2">
    <source>
        <dbReference type="EMBL" id="OGD09012.1"/>
    </source>
</evidence>
<keyword evidence="1" id="KW-0812">Transmembrane</keyword>
<organism evidence="2 3">
    <name type="scientific">Candidatus Amesbacteria bacterium RIFOXYB1_FULL_44_23</name>
    <dbReference type="NCBI Taxonomy" id="1797263"/>
    <lineage>
        <taxon>Bacteria</taxon>
        <taxon>Candidatus Amesiibacteriota</taxon>
    </lineage>
</organism>
<name>A0A1F4ZRJ0_9BACT</name>
<evidence type="ECO:0000313" key="3">
    <source>
        <dbReference type="Proteomes" id="UP000176424"/>
    </source>
</evidence>
<dbReference type="EMBL" id="MEXR01000042">
    <property type="protein sequence ID" value="OGD09012.1"/>
    <property type="molecule type" value="Genomic_DNA"/>
</dbReference>
<feature type="transmembrane region" description="Helical" evidence="1">
    <location>
        <begin position="67"/>
        <end position="84"/>
    </location>
</feature>
<keyword evidence="1" id="KW-1133">Transmembrane helix</keyword>
<reference evidence="2 3" key="1">
    <citation type="journal article" date="2016" name="Nat. Commun.">
        <title>Thousands of microbial genomes shed light on interconnected biogeochemical processes in an aquifer system.</title>
        <authorList>
            <person name="Anantharaman K."/>
            <person name="Brown C.T."/>
            <person name="Hug L.A."/>
            <person name="Sharon I."/>
            <person name="Castelle C.J."/>
            <person name="Probst A.J."/>
            <person name="Thomas B.C."/>
            <person name="Singh A."/>
            <person name="Wilkins M.J."/>
            <person name="Karaoz U."/>
            <person name="Brodie E.L."/>
            <person name="Williams K.H."/>
            <person name="Hubbard S.S."/>
            <person name="Banfield J.F."/>
        </authorList>
    </citation>
    <scope>NUCLEOTIDE SEQUENCE [LARGE SCALE GENOMIC DNA]</scope>
</reference>
<proteinExistence type="predicted"/>
<dbReference type="STRING" id="1797263.A2397_00010"/>
<dbReference type="AlphaFoldDB" id="A0A1F4ZRJ0"/>
<dbReference type="Proteomes" id="UP000176424">
    <property type="component" value="Unassembled WGS sequence"/>
</dbReference>
<keyword evidence="1" id="KW-0472">Membrane</keyword>